<dbReference type="OrthoDB" id="2322298at2"/>
<evidence type="ECO:0000256" key="1">
    <source>
        <dbReference type="SAM" id="Phobius"/>
    </source>
</evidence>
<sequence>MAANFKNYIIRGTELFSYLSILDFIIEMILIKGNGKITTVLGLHVESFITLDEQELILYLTEYSLIPYLLFLFFWTKFFKWGQQRTIHSLHN</sequence>
<comment type="caution">
    <text evidence="2">The sequence shown here is derived from an EMBL/GenBank/DDBJ whole genome shotgun (WGS) entry which is preliminary data.</text>
</comment>
<feature type="transmembrane region" description="Helical" evidence="1">
    <location>
        <begin position="56"/>
        <end position="75"/>
    </location>
</feature>
<dbReference type="EMBL" id="QZFR01000111">
    <property type="protein sequence ID" value="RXV64834.1"/>
    <property type="molecule type" value="Genomic_DNA"/>
</dbReference>
<protein>
    <submittedName>
        <fullName evidence="2">Uncharacterized protein</fullName>
    </submittedName>
</protein>
<gene>
    <name evidence="2" type="ORF">D6C19_10495</name>
</gene>
<feature type="transmembrane region" description="Helical" evidence="1">
    <location>
        <begin position="12"/>
        <end position="31"/>
    </location>
</feature>
<evidence type="ECO:0000313" key="2">
    <source>
        <dbReference type="EMBL" id="RXV64834.1"/>
    </source>
</evidence>
<name>A0A4V1PQP7_9LACO</name>
<proteinExistence type="predicted"/>
<dbReference type="AlphaFoldDB" id="A0A4V1PQP7"/>
<keyword evidence="1" id="KW-1133">Transmembrane helix</keyword>
<organism evidence="2 3">
    <name type="scientific">Ligilactobacillus murinus</name>
    <dbReference type="NCBI Taxonomy" id="1622"/>
    <lineage>
        <taxon>Bacteria</taxon>
        <taxon>Bacillati</taxon>
        <taxon>Bacillota</taxon>
        <taxon>Bacilli</taxon>
        <taxon>Lactobacillales</taxon>
        <taxon>Lactobacillaceae</taxon>
        <taxon>Ligilactobacillus</taxon>
    </lineage>
</organism>
<reference evidence="2 3" key="1">
    <citation type="submission" date="2018-09" db="EMBL/GenBank/DDBJ databases">
        <title>Murine metabolic-syndrome-specific gut microbial biobank.</title>
        <authorList>
            <person name="Liu C."/>
        </authorList>
    </citation>
    <scope>NUCLEOTIDE SEQUENCE [LARGE SCALE GENOMIC DNA]</scope>
    <source>
        <strain evidence="2 3">C-30</strain>
    </source>
</reference>
<dbReference type="RefSeq" id="WP_129303358.1">
    <property type="nucleotide sequence ID" value="NZ_QZFR01000111.1"/>
</dbReference>
<keyword evidence="1" id="KW-0472">Membrane</keyword>
<keyword evidence="1" id="KW-0812">Transmembrane</keyword>
<accession>A0A4V1PQP7</accession>
<evidence type="ECO:0000313" key="3">
    <source>
        <dbReference type="Proteomes" id="UP000289316"/>
    </source>
</evidence>
<dbReference type="Proteomes" id="UP000289316">
    <property type="component" value="Unassembled WGS sequence"/>
</dbReference>